<name>A0A857DKU9_9FIRM</name>
<sequence>MGGIIAYILGLTTVLLIQLYKKSVEKKNRKFGIWNWVLSIFVTLYVDFLVYWLYMGVWEGQPKAGIVGLFLMGIIGIVIVAVAQLLVSKSFGKKTIAKLMKGEKA</sequence>
<gene>
    <name evidence="2" type="ORF">GQ588_10335</name>
</gene>
<reference evidence="2 3" key="1">
    <citation type="submission" date="2019-12" db="EMBL/GenBank/DDBJ databases">
        <title>Sequence classification of anaerobic respiratory reductive dehalogenases: First we see many, then we see few.</title>
        <authorList>
            <person name="Molenda O."/>
            <person name="Puentes Jacome L.A."/>
            <person name="Cao X."/>
            <person name="Nesbo C.L."/>
            <person name="Tang S."/>
            <person name="Morson N."/>
            <person name="Patron J."/>
            <person name="Lomheim L."/>
            <person name="Wishart D.S."/>
            <person name="Edwards E.A."/>
        </authorList>
    </citation>
    <scope>NUCLEOTIDE SEQUENCE [LARGE SCALE GENOMIC DNA]</scope>
    <source>
        <strain evidence="2 3">12DCA</strain>
    </source>
</reference>
<keyword evidence="1" id="KW-0812">Transmembrane</keyword>
<dbReference type="Proteomes" id="UP000430508">
    <property type="component" value="Chromosome"/>
</dbReference>
<keyword evidence="1" id="KW-0472">Membrane</keyword>
<dbReference type="EMBL" id="CP046996">
    <property type="protein sequence ID" value="QHA01934.1"/>
    <property type="molecule type" value="Genomic_DNA"/>
</dbReference>
<feature type="transmembrane region" description="Helical" evidence="1">
    <location>
        <begin position="6"/>
        <end position="21"/>
    </location>
</feature>
<accession>A0A857DKU9</accession>
<dbReference type="AlphaFoldDB" id="A0A857DKU9"/>
<organism evidence="2 3">
    <name type="scientific">Dehalobacter restrictus</name>
    <dbReference type="NCBI Taxonomy" id="55583"/>
    <lineage>
        <taxon>Bacteria</taxon>
        <taxon>Bacillati</taxon>
        <taxon>Bacillota</taxon>
        <taxon>Clostridia</taxon>
        <taxon>Eubacteriales</taxon>
        <taxon>Desulfitobacteriaceae</taxon>
        <taxon>Dehalobacter</taxon>
    </lineage>
</organism>
<evidence type="ECO:0000313" key="3">
    <source>
        <dbReference type="Proteomes" id="UP000430508"/>
    </source>
</evidence>
<feature type="transmembrane region" description="Helical" evidence="1">
    <location>
        <begin position="33"/>
        <end position="54"/>
    </location>
</feature>
<feature type="transmembrane region" description="Helical" evidence="1">
    <location>
        <begin position="66"/>
        <end position="87"/>
    </location>
</feature>
<keyword evidence="1" id="KW-1133">Transmembrane helix</keyword>
<protein>
    <submittedName>
        <fullName evidence="2">Dehalogenase</fullName>
    </submittedName>
</protein>
<evidence type="ECO:0000256" key="1">
    <source>
        <dbReference type="SAM" id="Phobius"/>
    </source>
</evidence>
<proteinExistence type="predicted"/>
<evidence type="ECO:0000313" key="2">
    <source>
        <dbReference type="EMBL" id="QHA01934.1"/>
    </source>
</evidence>